<keyword evidence="3" id="KW-0804">Transcription</keyword>
<dbReference type="EMBL" id="ACLK02000001">
    <property type="protein sequence ID" value="EFY09260.1"/>
    <property type="molecule type" value="Genomic_DNA"/>
</dbReference>
<dbReference type="Gene3D" id="3.30.70.1450">
    <property type="entry name" value="Regulator of K+ conductance, C-terminal domain"/>
    <property type="match status" value="1"/>
</dbReference>
<dbReference type="SUPFAM" id="SSF116726">
    <property type="entry name" value="TrkA C-terminal domain-like"/>
    <property type="match status" value="1"/>
</dbReference>
<dbReference type="STRING" id="1648.A2I91_07140"/>
<dbReference type="Pfam" id="PF00392">
    <property type="entry name" value="GntR"/>
    <property type="match status" value="1"/>
</dbReference>
<dbReference type="SUPFAM" id="SSF46785">
    <property type="entry name" value="Winged helix' DNA-binding domain"/>
    <property type="match status" value="1"/>
</dbReference>
<accession>E7FTX4</accession>
<dbReference type="GO" id="GO:0008324">
    <property type="term" value="F:monoatomic cation transmembrane transporter activity"/>
    <property type="evidence" value="ECO:0007669"/>
    <property type="project" value="InterPro"/>
</dbReference>
<dbReference type="GO" id="GO:0003700">
    <property type="term" value="F:DNA-binding transcription factor activity"/>
    <property type="evidence" value="ECO:0007669"/>
    <property type="project" value="InterPro"/>
</dbReference>
<protein>
    <submittedName>
        <fullName evidence="6">TrkA C-terminal domain protein</fullName>
    </submittedName>
</protein>
<dbReference type="InterPro" id="IPR036388">
    <property type="entry name" value="WH-like_DNA-bd_sf"/>
</dbReference>
<sequence>MNARLEMMTKKKQARYQQIALDIAARIARNDLREGERISGRSILSSEYGVSPETIRRAMSLLEEVEVVHVANNYGVIIGSKEAAIAYLDSFSSVTDVTQLKHRLNALMDKRHEIDEEIRTIISQIVDLSGRFSFSDPLKRFEFTLHSGSKLIGQTIGSSAFYQTTKMTIIALNRQGTMILSPGPDAIFEENDVLVVVGHVADVVKVEMLVQG</sequence>
<organism evidence="6 7">
    <name type="scientific">Erysipelothrix rhusiopathiae ATCC 19414</name>
    <dbReference type="NCBI Taxonomy" id="525280"/>
    <lineage>
        <taxon>Bacteria</taxon>
        <taxon>Bacillati</taxon>
        <taxon>Bacillota</taxon>
        <taxon>Erysipelotrichia</taxon>
        <taxon>Erysipelotrichales</taxon>
        <taxon>Erysipelotrichaceae</taxon>
        <taxon>Erysipelothrix</taxon>
    </lineage>
</organism>
<dbReference type="PROSITE" id="PS51202">
    <property type="entry name" value="RCK_C"/>
    <property type="match status" value="1"/>
</dbReference>
<dbReference type="PANTHER" id="PTHR44846:SF17">
    <property type="entry name" value="GNTR-FAMILY TRANSCRIPTIONAL REGULATOR"/>
    <property type="match status" value="1"/>
</dbReference>
<feature type="domain" description="RCK C-terminal" evidence="5">
    <location>
        <begin position="127"/>
        <end position="212"/>
    </location>
</feature>
<dbReference type="AlphaFoldDB" id="E7FTX4"/>
<dbReference type="GO" id="GO:0006813">
    <property type="term" value="P:potassium ion transport"/>
    <property type="evidence" value="ECO:0007669"/>
    <property type="project" value="InterPro"/>
</dbReference>
<evidence type="ECO:0000259" key="4">
    <source>
        <dbReference type="PROSITE" id="PS50949"/>
    </source>
</evidence>
<dbReference type="InterPro" id="IPR006037">
    <property type="entry name" value="RCK_C"/>
</dbReference>
<dbReference type="GO" id="GO:0045892">
    <property type="term" value="P:negative regulation of DNA-templated transcription"/>
    <property type="evidence" value="ECO:0007669"/>
    <property type="project" value="TreeGrafter"/>
</dbReference>
<evidence type="ECO:0000256" key="2">
    <source>
        <dbReference type="ARBA" id="ARBA00023125"/>
    </source>
</evidence>
<dbReference type="Proteomes" id="UP000003028">
    <property type="component" value="Unassembled WGS sequence"/>
</dbReference>
<evidence type="ECO:0000256" key="1">
    <source>
        <dbReference type="ARBA" id="ARBA00023015"/>
    </source>
</evidence>
<comment type="caution">
    <text evidence="6">The sequence shown here is derived from an EMBL/GenBank/DDBJ whole genome shotgun (WGS) entry which is preliminary data.</text>
</comment>
<evidence type="ECO:0000313" key="7">
    <source>
        <dbReference type="Proteomes" id="UP000003028"/>
    </source>
</evidence>
<reference evidence="6" key="1">
    <citation type="submission" date="2011-01" db="EMBL/GenBank/DDBJ databases">
        <authorList>
            <person name="Muzny D."/>
            <person name="Qin X."/>
            <person name="Buhay C."/>
            <person name="Dugan-Rocha S."/>
            <person name="Ding Y."/>
            <person name="Chen G."/>
            <person name="Hawes A."/>
            <person name="Holder M."/>
            <person name="Jhangiani S."/>
            <person name="Johnson A."/>
            <person name="Khan Z."/>
            <person name="Li Z."/>
            <person name="Liu W."/>
            <person name="Liu X."/>
            <person name="Perez L."/>
            <person name="Shen H."/>
            <person name="Wang Q."/>
            <person name="Watt J."/>
            <person name="Xi L."/>
            <person name="Xin Y."/>
            <person name="Zhou J."/>
            <person name="Deng J."/>
            <person name="Jiang H."/>
            <person name="Liu Y."/>
            <person name="Qu J."/>
            <person name="Song X.-Z."/>
            <person name="Zhang L."/>
            <person name="Villasana D."/>
            <person name="Johnson A."/>
            <person name="Liu J."/>
            <person name="Liyanage D."/>
            <person name="Lorensuhewa L."/>
            <person name="Robinson T."/>
            <person name="Song A."/>
            <person name="Song B.-B."/>
            <person name="Dinh H."/>
            <person name="Thornton R."/>
            <person name="Coyle M."/>
            <person name="Francisco L."/>
            <person name="Jackson L."/>
            <person name="Javaid M."/>
            <person name="Korchina V."/>
            <person name="Kovar C."/>
            <person name="Mata R."/>
            <person name="Mathew T."/>
            <person name="Ngo R."/>
            <person name="Nguyen L."/>
            <person name="Nguyen N."/>
            <person name="Okwuonu G."/>
            <person name="Ongeri F."/>
            <person name="Pham C."/>
            <person name="Simmons D."/>
            <person name="Wilczek-Boney K."/>
            <person name="Hale W."/>
            <person name="Jakkamsetti A."/>
            <person name="Pham P."/>
            <person name="Ruth R."/>
            <person name="San Lucas F."/>
            <person name="Warren J."/>
            <person name="Zhang J."/>
            <person name="Zhao Z."/>
            <person name="Zhou C."/>
            <person name="Zhu D."/>
            <person name="Lee S."/>
            <person name="Bess C."/>
            <person name="Blankenburg K."/>
            <person name="Forbes L."/>
            <person name="Fu Q."/>
            <person name="Gubbala S."/>
            <person name="Hirani K."/>
            <person name="Jayaseelan J.C."/>
            <person name="Lara F."/>
            <person name="Munidasa M."/>
            <person name="Palculict T."/>
            <person name="Patil S."/>
            <person name="Pu L.-L."/>
            <person name="Saada N."/>
            <person name="Tang L."/>
            <person name="Weissenberger G."/>
            <person name="Zhu Y."/>
            <person name="Hemphill L."/>
            <person name="Shang Y."/>
            <person name="Youmans B."/>
            <person name="Ayvaz T."/>
            <person name="Ross M."/>
            <person name="Santibanez J."/>
            <person name="Aqrawi P."/>
            <person name="Gross S."/>
            <person name="Joshi V."/>
            <person name="Fowler G."/>
            <person name="Nazareth L."/>
            <person name="Reid J."/>
            <person name="Worley K."/>
            <person name="Petrosino J."/>
            <person name="Highlander S."/>
            <person name="Gibbs R."/>
        </authorList>
    </citation>
    <scope>NUCLEOTIDE SEQUENCE [LARGE SCALE GENOMIC DNA]</scope>
    <source>
        <strain evidence="6">ATCC 19414</strain>
    </source>
</reference>
<feature type="domain" description="HTH gntR-type" evidence="4">
    <location>
        <begin position="13"/>
        <end position="81"/>
    </location>
</feature>
<dbReference type="PROSITE" id="PS50949">
    <property type="entry name" value="HTH_GNTR"/>
    <property type="match status" value="1"/>
</dbReference>
<dbReference type="InterPro" id="IPR036390">
    <property type="entry name" value="WH_DNA-bd_sf"/>
</dbReference>
<dbReference type="InterPro" id="IPR050679">
    <property type="entry name" value="Bact_HTH_transcr_reg"/>
</dbReference>
<keyword evidence="1" id="KW-0805">Transcription regulation</keyword>
<evidence type="ECO:0000259" key="5">
    <source>
        <dbReference type="PROSITE" id="PS51202"/>
    </source>
</evidence>
<dbReference type="PANTHER" id="PTHR44846">
    <property type="entry name" value="MANNOSYL-D-GLYCERATE TRANSPORT/METABOLISM SYSTEM REPRESSOR MNGR-RELATED"/>
    <property type="match status" value="1"/>
</dbReference>
<dbReference type="Pfam" id="PF02080">
    <property type="entry name" value="TrkA_C"/>
    <property type="match status" value="1"/>
</dbReference>
<dbReference type="InterPro" id="IPR000524">
    <property type="entry name" value="Tscrpt_reg_HTH_GntR"/>
</dbReference>
<dbReference type="GO" id="GO:0003677">
    <property type="term" value="F:DNA binding"/>
    <property type="evidence" value="ECO:0007669"/>
    <property type="project" value="UniProtKB-KW"/>
</dbReference>
<keyword evidence="7" id="KW-1185">Reference proteome</keyword>
<dbReference type="Gene3D" id="1.10.10.10">
    <property type="entry name" value="Winged helix-like DNA-binding domain superfamily/Winged helix DNA-binding domain"/>
    <property type="match status" value="1"/>
</dbReference>
<evidence type="ECO:0000256" key="3">
    <source>
        <dbReference type="ARBA" id="ARBA00023163"/>
    </source>
</evidence>
<evidence type="ECO:0000313" key="6">
    <source>
        <dbReference type="EMBL" id="EFY09260.1"/>
    </source>
</evidence>
<proteinExistence type="predicted"/>
<keyword evidence="2" id="KW-0238">DNA-binding</keyword>
<dbReference type="SMART" id="SM00345">
    <property type="entry name" value="HTH_GNTR"/>
    <property type="match status" value="1"/>
</dbReference>
<dbReference type="InterPro" id="IPR036721">
    <property type="entry name" value="RCK_C_sf"/>
</dbReference>
<name>E7FTX4_ERYRH</name>
<gene>
    <name evidence="6" type="ORF">HMPREF0357_10055</name>
</gene>